<keyword evidence="6" id="KW-0472">Membrane</keyword>
<evidence type="ECO:0000256" key="6">
    <source>
        <dbReference type="ARBA" id="ARBA00023136"/>
    </source>
</evidence>
<evidence type="ECO:0000313" key="9">
    <source>
        <dbReference type="Proteomes" id="UP000564378"/>
    </source>
</evidence>
<dbReference type="EMBL" id="JACJVJ010000003">
    <property type="protein sequence ID" value="MBC2779109.1"/>
    <property type="molecule type" value="Genomic_DNA"/>
</dbReference>
<evidence type="ECO:0000256" key="4">
    <source>
        <dbReference type="ARBA" id="ARBA00022840"/>
    </source>
</evidence>
<dbReference type="SMART" id="SM00382">
    <property type="entry name" value="AAA"/>
    <property type="match status" value="1"/>
</dbReference>
<dbReference type="Gene3D" id="3.40.50.300">
    <property type="entry name" value="P-loop containing nucleotide triphosphate hydrolases"/>
    <property type="match status" value="1"/>
</dbReference>
<dbReference type="InterPro" id="IPR003593">
    <property type="entry name" value="AAA+_ATPase"/>
</dbReference>
<feature type="domain" description="ABC transporter" evidence="7">
    <location>
        <begin position="6"/>
        <end position="194"/>
    </location>
</feature>
<evidence type="ECO:0000256" key="5">
    <source>
        <dbReference type="ARBA" id="ARBA00022967"/>
    </source>
</evidence>
<dbReference type="InterPro" id="IPR027417">
    <property type="entry name" value="P-loop_NTPase"/>
</dbReference>
<evidence type="ECO:0000256" key="3">
    <source>
        <dbReference type="ARBA" id="ARBA00022748"/>
    </source>
</evidence>
<dbReference type="GO" id="GO:0016887">
    <property type="term" value="F:ATP hydrolysis activity"/>
    <property type="evidence" value="ECO:0007669"/>
    <property type="project" value="InterPro"/>
</dbReference>
<dbReference type="InterPro" id="IPR005895">
    <property type="entry name" value="ABC_transptr_haem_export_CcmA"/>
</dbReference>
<evidence type="ECO:0000313" key="8">
    <source>
        <dbReference type="EMBL" id="MBC2779109.1"/>
    </source>
</evidence>
<keyword evidence="2" id="KW-0547">Nucleotide-binding</keyword>
<dbReference type="PROSITE" id="PS50893">
    <property type="entry name" value="ABC_TRANSPORTER_2"/>
    <property type="match status" value="1"/>
</dbReference>
<dbReference type="PANTHER" id="PTHR43499">
    <property type="entry name" value="ABC TRANSPORTER I FAMILY MEMBER 1"/>
    <property type="match status" value="1"/>
</dbReference>
<keyword evidence="9" id="KW-1185">Reference proteome</keyword>
<comment type="caution">
    <text evidence="8">The sequence shown here is derived from an EMBL/GenBank/DDBJ whole genome shotgun (WGS) entry which is preliminary data.</text>
</comment>
<protein>
    <submittedName>
        <fullName evidence="8">Heme ABC exporter ATP-binding protein CcmA</fullName>
    </submittedName>
</protein>
<gene>
    <name evidence="8" type="primary">ccmA</name>
    <name evidence="8" type="ORF">H6P80_15900</name>
</gene>
<dbReference type="PROSITE" id="PS00211">
    <property type="entry name" value="ABC_TRANSPORTER_1"/>
    <property type="match status" value="1"/>
</dbReference>
<keyword evidence="4 8" id="KW-0067">ATP-binding</keyword>
<sequence>MTASSLILDGLGCIRGGRVLFKGVDLSLDAGDAAVATGPNGAGKTSLLRLIAGLLTPGAGSVTHQGAIAFAGMEPALDRDVALAKALAYWARIDGGGAGDIARGLDAMALTKLAEVPVRMLSAGQLKRATLARTIAGPAAIWLLDEPGNGLDRDAQARLEAAIAAHRAAGGIVVAATHQPLAMDGAVEIAIGGAA</sequence>
<dbReference type="GO" id="GO:0005524">
    <property type="term" value="F:ATP binding"/>
    <property type="evidence" value="ECO:0007669"/>
    <property type="project" value="UniProtKB-KW"/>
</dbReference>
<dbReference type="NCBIfam" id="TIGR01189">
    <property type="entry name" value="ccmA"/>
    <property type="match status" value="1"/>
</dbReference>
<dbReference type="PANTHER" id="PTHR43499:SF1">
    <property type="entry name" value="ABC TRANSPORTER I FAMILY MEMBER 1"/>
    <property type="match status" value="1"/>
</dbReference>
<dbReference type="Proteomes" id="UP000564378">
    <property type="component" value="Unassembled WGS sequence"/>
</dbReference>
<keyword evidence="3" id="KW-0201">Cytochrome c-type biogenesis</keyword>
<evidence type="ECO:0000256" key="1">
    <source>
        <dbReference type="ARBA" id="ARBA00022448"/>
    </source>
</evidence>
<keyword evidence="1" id="KW-0813">Transport</keyword>
<dbReference type="GO" id="GO:0017004">
    <property type="term" value="P:cytochrome complex assembly"/>
    <property type="evidence" value="ECO:0007669"/>
    <property type="project" value="UniProtKB-KW"/>
</dbReference>
<reference evidence="8 9" key="1">
    <citation type="submission" date="2020-08" db="EMBL/GenBank/DDBJ databases">
        <title>Draft genome sequence of Parasphingopyxis sp. GrpM-11.</title>
        <authorList>
            <person name="Oh J."/>
            <person name="Roh D.-H."/>
        </authorList>
    </citation>
    <scope>NUCLEOTIDE SEQUENCE [LARGE SCALE GENOMIC DNA]</scope>
    <source>
        <strain evidence="8 9">GrpM-11</strain>
    </source>
</reference>
<organism evidence="8 9">
    <name type="scientific">Parasphingopyxis marina</name>
    <dbReference type="NCBI Taxonomy" id="2761622"/>
    <lineage>
        <taxon>Bacteria</taxon>
        <taxon>Pseudomonadati</taxon>
        <taxon>Pseudomonadota</taxon>
        <taxon>Alphaproteobacteria</taxon>
        <taxon>Sphingomonadales</taxon>
        <taxon>Sphingomonadaceae</taxon>
        <taxon>Parasphingopyxis</taxon>
    </lineage>
</organism>
<evidence type="ECO:0000256" key="2">
    <source>
        <dbReference type="ARBA" id="ARBA00022741"/>
    </source>
</evidence>
<keyword evidence="5" id="KW-1278">Translocase</keyword>
<dbReference type="RefSeq" id="WP_185802396.1">
    <property type="nucleotide sequence ID" value="NZ_JACJVJ010000003.1"/>
</dbReference>
<dbReference type="InterPro" id="IPR017871">
    <property type="entry name" value="ABC_transporter-like_CS"/>
</dbReference>
<proteinExistence type="predicted"/>
<name>A0A842I2V8_9SPHN</name>
<dbReference type="InterPro" id="IPR003439">
    <property type="entry name" value="ABC_transporter-like_ATP-bd"/>
</dbReference>
<dbReference type="GO" id="GO:0022857">
    <property type="term" value="F:transmembrane transporter activity"/>
    <property type="evidence" value="ECO:0007669"/>
    <property type="project" value="InterPro"/>
</dbReference>
<dbReference type="Pfam" id="PF00005">
    <property type="entry name" value="ABC_tran"/>
    <property type="match status" value="1"/>
</dbReference>
<dbReference type="AlphaFoldDB" id="A0A842I2V8"/>
<dbReference type="SUPFAM" id="SSF52540">
    <property type="entry name" value="P-loop containing nucleoside triphosphate hydrolases"/>
    <property type="match status" value="1"/>
</dbReference>
<accession>A0A842I2V8</accession>
<evidence type="ECO:0000259" key="7">
    <source>
        <dbReference type="PROSITE" id="PS50893"/>
    </source>
</evidence>